<evidence type="ECO:0000313" key="2">
    <source>
        <dbReference type="EMBL" id="TWA87147.1"/>
    </source>
</evidence>
<comment type="caution">
    <text evidence="2">The sequence shown here is derived from an EMBL/GenBank/DDBJ whole genome shotgun (WGS) entry which is preliminary data.</text>
</comment>
<dbReference type="InterPro" id="IPR038268">
    <property type="entry name" value="RHH_sf"/>
</dbReference>
<accession>A0A560CQL3</accession>
<feature type="domain" description="Ribbon-helix-helix" evidence="1">
    <location>
        <begin position="7"/>
        <end position="70"/>
    </location>
</feature>
<dbReference type="Pfam" id="PF13467">
    <property type="entry name" value="RHH_4"/>
    <property type="match status" value="1"/>
</dbReference>
<dbReference type="AlphaFoldDB" id="A0A560CQL3"/>
<dbReference type="EMBL" id="VITH01000001">
    <property type="protein sequence ID" value="TWA87147.1"/>
    <property type="molecule type" value="Genomic_DNA"/>
</dbReference>
<protein>
    <submittedName>
        <fullName evidence="2">Putative DNA-binding ribbon-helix-helix protein</fullName>
    </submittedName>
</protein>
<evidence type="ECO:0000259" key="1">
    <source>
        <dbReference type="Pfam" id="PF13467"/>
    </source>
</evidence>
<dbReference type="InterPro" id="IPR027373">
    <property type="entry name" value="RHH_dom"/>
</dbReference>
<dbReference type="Gene3D" id="1.10.3990.20">
    <property type="entry name" value="protein bp1543"/>
    <property type="match status" value="1"/>
</dbReference>
<sequence>MSSKKLRNVMVAGRRTSMRLEPAFWDALADIADREGLTVSALCTRLAERVEALDTNSLSSAVRVYVMEYFRAATPRLEEARWEMAVAAE</sequence>
<organism evidence="2 3">
    <name type="scientific">Azospirillum brasilense</name>
    <dbReference type="NCBI Taxonomy" id="192"/>
    <lineage>
        <taxon>Bacteria</taxon>
        <taxon>Pseudomonadati</taxon>
        <taxon>Pseudomonadota</taxon>
        <taxon>Alphaproteobacteria</taxon>
        <taxon>Rhodospirillales</taxon>
        <taxon>Azospirillaceae</taxon>
        <taxon>Azospirillum</taxon>
    </lineage>
</organism>
<gene>
    <name evidence="2" type="ORF">FBZ83_1019</name>
</gene>
<name>A0A560CQL3_AZOBR</name>
<dbReference type="GO" id="GO:0003677">
    <property type="term" value="F:DNA binding"/>
    <property type="evidence" value="ECO:0007669"/>
    <property type="project" value="UniProtKB-KW"/>
</dbReference>
<proteinExistence type="predicted"/>
<evidence type="ECO:0000313" key="3">
    <source>
        <dbReference type="Proteomes" id="UP000318529"/>
    </source>
</evidence>
<dbReference type="Proteomes" id="UP000318529">
    <property type="component" value="Unassembled WGS sequence"/>
</dbReference>
<keyword evidence="2" id="KW-0238">DNA-binding</keyword>
<dbReference type="RefSeq" id="WP_247888063.1">
    <property type="nucleotide sequence ID" value="NZ_VITH01000001.1"/>
</dbReference>
<reference evidence="2 3" key="1">
    <citation type="submission" date="2019-06" db="EMBL/GenBank/DDBJ databases">
        <title>Genomic Encyclopedia of Type Strains, Phase IV (KMG-V): Genome sequencing to study the core and pangenomes of soil and plant-associated prokaryotes.</title>
        <authorList>
            <person name="Whitman W."/>
        </authorList>
    </citation>
    <scope>NUCLEOTIDE SEQUENCE [LARGE SCALE GENOMIC DNA]</scope>
    <source>
        <strain evidence="2 3">BR 11650</strain>
    </source>
</reference>